<evidence type="ECO:0000259" key="1">
    <source>
        <dbReference type="PROSITE" id="PS51186"/>
    </source>
</evidence>
<dbReference type="CDD" id="cd04301">
    <property type="entry name" value="NAT_SF"/>
    <property type="match status" value="1"/>
</dbReference>
<dbReference type="EMBL" id="UOEK01000036">
    <property type="protein sequence ID" value="VAV93011.1"/>
    <property type="molecule type" value="Genomic_DNA"/>
</dbReference>
<proteinExistence type="predicted"/>
<sequence>MALSHRPYETIHDFYALAAAHGRWLTSEQQHLFMHPGDVAHRLSSGLAGTPPSEAVDMWFDGEALVGWSLLSGNSMTLDITIDPDREEIFEKVLEHAASQIQTRFPNREFTVEIAASTASRITTAEALGYVPLNTPYVLTSRSLTKIPTPLLPTGYRIVASTNVDINVIVEAHNGSFGSSWTADTYRKIQEHPGRSTDLELIALAPDGSGAGFTVVWCDETSRIGLFEPVGTHQDHQRMGIGTALMASGLAELQRRGM</sequence>
<evidence type="ECO:0000313" key="2">
    <source>
        <dbReference type="EMBL" id="VAV93011.1"/>
    </source>
</evidence>
<organism evidence="2">
    <name type="scientific">hydrothermal vent metagenome</name>
    <dbReference type="NCBI Taxonomy" id="652676"/>
    <lineage>
        <taxon>unclassified sequences</taxon>
        <taxon>metagenomes</taxon>
        <taxon>ecological metagenomes</taxon>
    </lineage>
</organism>
<protein>
    <recommendedName>
        <fullName evidence="1">N-acetyltransferase domain-containing protein</fullName>
    </recommendedName>
</protein>
<dbReference type="InterPro" id="IPR016181">
    <property type="entry name" value="Acyl_CoA_acyltransferase"/>
</dbReference>
<dbReference type="AlphaFoldDB" id="A0A3B0RNK4"/>
<feature type="domain" description="N-acetyltransferase" evidence="1">
    <location>
        <begin position="156"/>
        <end position="258"/>
    </location>
</feature>
<reference evidence="2" key="1">
    <citation type="submission" date="2018-06" db="EMBL/GenBank/DDBJ databases">
        <authorList>
            <person name="Zhirakovskaya E."/>
        </authorList>
    </citation>
    <scope>NUCLEOTIDE SEQUENCE</scope>
</reference>
<dbReference type="Gene3D" id="3.40.630.30">
    <property type="match status" value="1"/>
</dbReference>
<gene>
    <name evidence="2" type="ORF">MNBD_ACTINO02-2715</name>
</gene>
<dbReference type="SUPFAM" id="SSF55729">
    <property type="entry name" value="Acyl-CoA N-acyltransferases (Nat)"/>
    <property type="match status" value="1"/>
</dbReference>
<dbReference type="GO" id="GO:0016747">
    <property type="term" value="F:acyltransferase activity, transferring groups other than amino-acyl groups"/>
    <property type="evidence" value="ECO:0007669"/>
    <property type="project" value="InterPro"/>
</dbReference>
<accession>A0A3B0RNK4</accession>
<name>A0A3B0RNK4_9ZZZZ</name>
<feature type="non-terminal residue" evidence="2">
    <location>
        <position position="258"/>
    </location>
</feature>
<dbReference type="InterPro" id="IPR000182">
    <property type="entry name" value="GNAT_dom"/>
</dbReference>
<dbReference type="PROSITE" id="PS51186">
    <property type="entry name" value="GNAT"/>
    <property type="match status" value="1"/>
</dbReference>